<evidence type="ECO:0000256" key="8">
    <source>
        <dbReference type="ARBA" id="ARBA00022692"/>
    </source>
</evidence>
<keyword evidence="11 18" id="KW-0249">Electron transport</keyword>
<proteinExistence type="inferred from homology"/>
<feature type="transmembrane region" description="Helical" evidence="18">
    <location>
        <begin position="237"/>
        <end position="256"/>
    </location>
</feature>
<keyword evidence="8 18" id="KW-0812">Transmembrane</keyword>
<dbReference type="InterPro" id="IPR001750">
    <property type="entry name" value="ND/Mrp_TM"/>
</dbReference>
<comment type="subcellular location">
    <subcellularLocation>
        <location evidence="2 18">Mitochondrion inner membrane</location>
        <topology evidence="2 18">Multi-pass membrane protein</topology>
    </subcellularLocation>
</comment>
<keyword evidence="16 18" id="KW-0472">Membrane</keyword>
<keyword evidence="19" id="KW-0732">Signal</keyword>
<dbReference type="EC" id="7.1.1.2" evidence="4 18"/>
<name>A0A343A602_9CUCU</name>
<feature type="transmembrane region" description="Helical" evidence="18">
    <location>
        <begin position="312"/>
        <end position="332"/>
    </location>
</feature>
<evidence type="ECO:0000256" key="7">
    <source>
        <dbReference type="ARBA" id="ARBA00022660"/>
    </source>
</evidence>
<evidence type="ECO:0000256" key="2">
    <source>
        <dbReference type="ARBA" id="ARBA00004448"/>
    </source>
</evidence>
<keyword evidence="15 18" id="KW-0496">Mitochondrion</keyword>
<evidence type="ECO:0000256" key="14">
    <source>
        <dbReference type="ARBA" id="ARBA00023075"/>
    </source>
</evidence>
<accession>A0A343A602</accession>
<dbReference type="Pfam" id="PF00361">
    <property type="entry name" value="Proton_antipo_M"/>
    <property type="match status" value="1"/>
</dbReference>
<dbReference type="PANTHER" id="PTHR46552">
    <property type="entry name" value="NADH-UBIQUINONE OXIDOREDUCTASE CHAIN 2"/>
    <property type="match status" value="1"/>
</dbReference>
<evidence type="ECO:0000256" key="16">
    <source>
        <dbReference type="ARBA" id="ARBA00023136"/>
    </source>
</evidence>
<keyword evidence="9 18" id="KW-0999">Mitochondrion inner membrane</keyword>
<reference evidence="21" key="1">
    <citation type="submission" date="2016-04" db="EMBL/GenBank/DDBJ databases">
        <title>Mitochondria of Scolytid beetles.</title>
        <authorList>
            <person name="Miller K."/>
            <person name="Linard B."/>
            <person name="Vogler A.P."/>
        </authorList>
    </citation>
    <scope>NUCLEOTIDE SEQUENCE</scope>
</reference>
<feature type="transmembrane region" description="Helical" evidence="18">
    <location>
        <begin position="268"/>
        <end position="291"/>
    </location>
</feature>
<evidence type="ECO:0000256" key="13">
    <source>
        <dbReference type="ARBA" id="ARBA00023027"/>
    </source>
</evidence>
<evidence type="ECO:0000256" key="17">
    <source>
        <dbReference type="ARBA" id="ARBA00049551"/>
    </source>
</evidence>
<dbReference type="GO" id="GO:0008137">
    <property type="term" value="F:NADH dehydrogenase (ubiquinone) activity"/>
    <property type="evidence" value="ECO:0007669"/>
    <property type="project" value="UniProtKB-EC"/>
</dbReference>
<evidence type="ECO:0000256" key="1">
    <source>
        <dbReference type="ARBA" id="ARBA00003257"/>
    </source>
</evidence>
<evidence type="ECO:0000256" key="3">
    <source>
        <dbReference type="ARBA" id="ARBA00007012"/>
    </source>
</evidence>
<evidence type="ECO:0000256" key="19">
    <source>
        <dbReference type="SAM" id="SignalP"/>
    </source>
</evidence>
<evidence type="ECO:0000256" key="10">
    <source>
        <dbReference type="ARBA" id="ARBA00022967"/>
    </source>
</evidence>
<feature type="transmembrane region" description="Helical" evidence="18">
    <location>
        <begin position="59"/>
        <end position="80"/>
    </location>
</feature>
<keyword evidence="6" id="KW-0813">Transport</keyword>
<dbReference type="GO" id="GO:0005743">
    <property type="term" value="C:mitochondrial inner membrane"/>
    <property type="evidence" value="ECO:0007669"/>
    <property type="project" value="UniProtKB-SubCell"/>
</dbReference>
<organism evidence="21">
    <name type="scientific">Scolytinae sp. BMNH 1040174</name>
    <dbReference type="NCBI Taxonomy" id="1903786"/>
    <lineage>
        <taxon>Eukaryota</taxon>
        <taxon>Metazoa</taxon>
        <taxon>Ecdysozoa</taxon>
        <taxon>Arthropoda</taxon>
        <taxon>Hexapoda</taxon>
        <taxon>Insecta</taxon>
        <taxon>Pterygota</taxon>
        <taxon>Neoptera</taxon>
        <taxon>Endopterygota</taxon>
        <taxon>Coleoptera</taxon>
        <taxon>Polyphaga</taxon>
        <taxon>Cucujiformia</taxon>
        <taxon>Curculionidae</taxon>
        <taxon>Scolytinae</taxon>
    </lineage>
</organism>
<keyword evidence="7 18" id="KW-0679">Respiratory chain</keyword>
<feature type="transmembrane region" description="Helical" evidence="18">
    <location>
        <begin position="12"/>
        <end position="38"/>
    </location>
</feature>
<comment type="catalytic activity">
    <reaction evidence="17 18">
        <text>a ubiquinone + NADH + 5 H(+)(in) = a ubiquinol + NAD(+) + 4 H(+)(out)</text>
        <dbReference type="Rhea" id="RHEA:29091"/>
        <dbReference type="Rhea" id="RHEA-COMP:9565"/>
        <dbReference type="Rhea" id="RHEA-COMP:9566"/>
        <dbReference type="ChEBI" id="CHEBI:15378"/>
        <dbReference type="ChEBI" id="CHEBI:16389"/>
        <dbReference type="ChEBI" id="CHEBI:17976"/>
        <dbReference type="ChEBI" id="CHEBI:57540"/>
        <dbReference type="ChEBI" id="CHEBI:57945"/>
        <dbReference type="EC" id="7.1.1.2"/>
    </reaction>
</comment>
<dbReference type="GO" id="GO:0006120">
    <property type="term" value="P:mitochondrial electron transport, NADH to ubiquinone"/>
    <property type="evidence" value="ECO:0007669"/>
    <property type="project" value="InterPro"/>
</dbReference>
<evidence type="ECO:0000256" key="9">
    <source>
        <dbReference type="ARBA" id="ARBA00022792"/>
    </source>
</evidence>
<feature type="chain" id="PRO_5016666273" description="NADH-ubiquinone oxidoreductase chain 2" evidence="19">
    <location>
        <begin position="17"/>
        <end position="333"/>
    </location>
</feature>
<dbReference type="PANTHER" id="PTHR46552:SF1">
    <property type="entry name" value="NADH-UBIQUINONE OXIDOREDUCTASE CHAIN 2"/>
    <property type="match status" value="1"/>
</dbReference>
<keyword evidence="13 18" id="KW-0520">NAD</keyword>
<dbReference type="PRINTS" id="PR01436">
    <property type="entry name" value="NADHDHGNASE2"/>
</dbReference>
<feature type="signal peptide" evidence="19">
    <location>
        <begin position="1"/>
        <end position="16"/>
    </location>
</feature>
<evidence type="ECO:0000256" key="12">
    <source>
        <dbReference type="ARBA" id="ARBA00022989"/>
    </source>
</evidence>
<keyword evidence="14 18" id="KW-0830">Ubiquinone</keyword>
<geneLocation type="mitochondrion" evidence="21"/>
<protein>
    <recommendedName>
        <fullName evidence="5 18">NADH-ubiquinone oxidoreductase chain 2</fullName>
        <ecNumber evidence="4 18">7.1.1.2</ecNumber>
    </recommendedName>
</protein>
<comment type="function">
    <text evidence="1">Core subunit of the mitochondrial membrane respiratory chain NADH dehydrogenase (Complex I) that is believed to belong to the minimal assembly required for catalysis. Complex I functions in the transfer of electrons from NADH to the respiratory chain. The immediate electron acceptor for the enzyme is believed to be ubiquinone.</text>
</comment>
<evidence type="ECO:0000259" key="20">
    <source>
        <dbReference type="Pfam" id="PF00361"/>
    </source>
</evidence>
<gene>
    <name evidence="21" type="primary">nad2</name>
</gene>
<feature type="transmembrane region" description="Helical" evidence="18">
    <location>
        <begin position="150"/>
        <end position="168"/>
    </location>
</feature>
<dbReference type="AlphaFoldDB" id="A0A343A602"/>
<evidence type="ECO:0000256" key="5">
    <source>
        <dbReference type="ARBA" id="ARBA00021008"/>
    </source>
</evidence>
<feature type="domain" description="NADH:quinone oxidoreductase/Mrp antiporter transmembrane" evidence="20">
    <location>
        <begin position="23"/>
        <end position="284"/>
    </location>
</feature>
<sequence>MTKFFKFLFFSTLVTGSLISISSMSWFCSWMGLEINLLSFIPIMKTPNNKYSSESVSKYFMTQAMASFILLFSMLLFTNLNEFSFELENNMLASTFMSSAIMMKMGAAPLHFWFPEVASGISWNSNLILLTWQKIAPMMILSYLNLMPKMMILFILTSSIVGSMMGLNQTCLRKILAYSSINHISWMLAALMCSVSTWLMYFLIYSFMNLVIIKSLKLWKIYYIIQMNNIKNNPNKMLFMLNFFSLGGLPPFLGFLPKWITIQQTSNSYLFLVTTIMIIFTLITLFFYLRITFSSMSLYSKHSNINKYKNNTFLSIIALTIFPMSMILVMFMM</sequence>
<keyword evidence="10 18" id="KW-1278">Translocase</keyword>
<comment type="similarity">
    <text evidence="3 18">Belongs to the complex I subunit 2 family.</text>
</comment>
<evidence type="ECO:0000313" key="21">
    <source>
        <dbReference type="EMBL" id="AOY39981.1"/>
    </source>
</evidence>
<keyword evidence="12 18" id="KW-1133">Transmembrane helix</keyword>
<dbReference type="InterPro" id="IPR050175">
    <property type="entry name" value="Complex_I_Subunit_2"/>
</dbReference>
<evidence type="ECO:0000256" key="18">
    <source>
        <dbReference type="RuleBase" id="RU003403"/>
    </source>
</evidence>
<evidence type="ECO:0000256" key="11">
    <source>
        <dbReference type="ARBA" id="ARBA00022982"/>
    </source>
</evidence>
<evidence type="ECO:0000256" key="15">
    <source>
        <dbReference type="ARBA" id="ARBA00023128"/>
    </source>
</evidence>
<comment type="function">
    <text evidence="18">Core subunit of the mitochondrial membrane respiratory chain NADH dehydrogenase (Complex I) which catalyzes electron transfer from NADH through the respiratory chain, using ubiquinone as an electron acceptor. Essential for the catalytic activity and assembly of complex I.</text>
</comment>
<dbReference type="EMBL" id="KX035185">
    <property type="protein sequence ID" value="AOY39981.1"/>
    <property type="molecule type" value="Genomic_DNA"/>
</dbReference>
<evidence type="ECO:0000256" key="4">
    <source>
        <dbReference type="ARBA" id="ARBA00012944"/>
    </source>
</evidence>
<evidence type="ECO:0000256" key="6">
    <source>
        <dbReference type="ARBA" id="ARBA00022448"/>
    </source>
</evidence>
<dbReference type="InterPro" id="IPR003917">
    <property type="entry name" value="NADH_UbQ_OxRdtase_chain2"/>
</dbReference>